<protein>
    <recommendedName>
        <fullName evidence="3">Chromo domain-containing protein</fullName>
    </recommendedName>
</protein>
<dbReference type="EMBL" id="NBNE01000395">
    <property type="protein sequence ID" value="OWZ19828.1"/>
    <property type="molecule type" value="Genomic_DNA"/>
</dbReference>
<comment type="caution">
    <text evidence="1">The sequence shown here is derived from an EMBL/GenBank/DDBJ whole genome shotgun (WGS) entry which is preliminary data.</text>
</comment>
<evidence type="ECO:0008006" key="3">
    <source>
        <dbReference type="Google" id="ProtNLM"/>
    </source>
</evidence>
<organism evidence="1 2">
    <name type="scientific">Phytophthora megakarya</name>
    <dbReference type="NCBI Taxonomy" id="4795"/>
    <lineage>
        <taxon>Eukaryota</taxon>
        <taxon>Sar</taxon>
        <taxon>Stramenopiles</taxon>
        <taxon>Oomycota</taxon>
        <taxon>Peronosporomycetes</taxon>
        <taxon>Peronosporales</taxon>
        <taxon>Peronosporaceae</taxon>
        <taxon>Phytophthora</taxon>
    </lineage>
</organism>
<reference evidence="2" key="1">
    <citation type="submission" date="2017-03" db="EMBL/GenBank/DDBJ databases">
        <title>Phytopthora megakarya and P. palmivora, two closely related causual agents of cacao black pod achieved similar genome size and gene model numbers by different mechanisms.</title>
        <authorList>
            <person name="Ali S."/>
            <person name="Shao J."/>
            <person name="Larry D.J."/>
            <person name="Kronmiller B."/>
            <person name="Shen D."/>
            <person name="Strem M.D."/>
            <person name="Melnick R.L."/>
            <person name="Guiltinan M.J."/>
            <person name="Tyler B.M."/>
            <person name="Meinhardt L.W."/>
            <person name="Bailey B.A."/>
        </authorList>
    </citation>
    <scope>NUCLEOTIDE SEQUENCE [LARGE SCALE GENOMIC DNA]</scope>
    <source>
        <strain evidence="2">zdho120</strain>
    </source>
</reference>
<dbReference type="AlphaFoldDB" id="A0A225WRN7"/>
<accession>A0A225WRN7</accession>
<gene>
    <name evidence="1" type="ORF">PHMEG_0005855</name>
</gene>
<dbReference type="Proteomes" id="UP000198211">
    <property type="component" value="Unassembled WGS sequence"/>
</dbReference>
<sequence>MMGSDRLGGVPPVTAFTGLPGTSQLTAILITPSAEEHTFEWIHEKQQHHFAAGRISLGQMHQTVDATSTRRNAQARARHAKKQGVKMAHFAVGDFVLWRLQLVEAANLLFVDGDLNGFDIQGLCVPYPTICSLTFYMAKADIYSINRSTNLTTRQWGIFDQWIGLNPDETSWEPASVSFKDVATLVQQFVEASDPDSPALEMWIVIAPALRLAEQQKTRRRRRSTVSRRIGGSDLGLYMYHPEKRFSL</sequence>
<evidence type="ECO:0000313" key="2">
    <source>
        <dbReference type="Proteomes" id="UP000198211"/>
    </source>
</evidence>
<proteinExistence type="predicted"/>
<evidence type="ECO:0000313" key="1">
    <source>
        <dbReference type="EMBL" id="OWZ19828.1"/>
    </source>
</evidence>
<name>A0A225WRN7_9STRA</name>
<keyword evidence="2" id="KW-1185">Reference proteome</keyword>